<evidence type="ECO:0000256" key="1">
    <source>
        <dbReference type="SAM" id="Phobius"/>
    </source>
</evidence>
<gene>
    <name evidence="2" type="ORF">NIES267_29800</name>
</gene>
<dbReference type="AlphaFoldDB" id="A0A1Z4LQP3"/>
<keyword evidence="1" id="KW-1133">Transmembrane helix</keyword>
<feature type="transmembrane region" description="Helical" evidence="1">
    <location>
        <begin position="32"/>
        <end position="49"/>
    </location>
</feature>
<evidence type="ECO:0000313" key="3">
    <source>
        <dbReference type="Proteomes" id="UP000218418"/>
    </source>
</evidence>
<organism evidence="2 3">
    <name type="scientific">Calothrix parasitica NIES-267</name>
    <dbReference type="NCBI Taxonomy" id="1973488"/>
    <lineage>
        <taxon>Bacteria</taxon>
        <taxon>Bacillati</taxon>
        <taxon>Cyanobacteriota</taxon>
        <taxon>Cyanophyceae</taxon>
        <taxon>Nostocales</taxon>
        <taxon>Calotrichaceae</taxon>
        <taxon>Calothrix</taxon>
    </lineage>
</organism>
<reference evidence="2 3" key="1">
    <citation type="submission" date="2017-06" db="EMBL/GenBank/DDBJ databases">
        <title>Genome sequencing of cyanobaciteial culture collection at National Institute for Environmental Studies (NIES).</title>
        <authorList>
            <person name="Hirose Y."/>
            <person name="Shimura Y."/>
            <person name="Fujisawa T."/>
            <person name="Nakamura Y."/>
            <person name="Kawachi M."/>
        </authorList>
    </citation>
    <scope>NUCLEOTIDE SEQUENCE [LARGE SCALE GENOMIC DNA]</scope>
    <source>
        <strain evidence="2 3">NIES-267</strain>
    </source>
</reference>
<dbReference type="OrthoDB" id="529281at2"/>
<dbReference type="EMBL" id="AP018227">
    <property type="protein sequence ID" value="BAY83491.1"/>
    <property type="molecule type" value="Genomic_DNA"/>
</dbReference>
<proteinExistence type="predicted"/>
<protein>
    <submittedName>
        <fullName evidence="2">Integral membrane protein</fullName>
    </submittedName>
</protein>
<keyword evidence="1" id="KW-0472">Membrane</keyword>
<dbReference type="Proteomes" id="UP000218418">
    <property type="component" value="Chromosome"/>
</dbReference>
<feature type="transmembrane region" description="Helical" evidence="1">
    <location>
        <begin position="127"/>
        <end position="148"/>
    </location>
</feature>
<accession>A0A1Z4LQP3</accession>
<feature type="transmembrane region" description="Helical" evidence="1">
    <location>
        <begin position="55"/>
        <end position="74"/>
    </location>
</feature>
<sequence length="184" mass="21489">MTDTQNRILDIYLLEYEKLKEEQAQRIGFRDNMIYVTLGVFGGIISFALTNKINYYALLVIPFVCLILGWTYLVNDEKISAIGRYIRLTLVEKIKQETSNNEIESIFGWEIVHRSDKRRRRRKIEQLIIDEITFVFSGMLGLVAFWVLVQPNNWAIIFLCILEILLLIILGIEIVVYADLVKGR</sequence>
<keyword evidence="3" id="KW-1185">Reference proteome</keyword>
<feature type="transmembrane region" description="Helical" evidence="1">
    <location>
        <begin position="154"/>
        <end position="178"/>
    </location>
</feature>
<name>A0A1Z4LQP3_9CYAN</name>
<keyword evidence="1" id="KW-0812">Transmembrane</keyword>
<evidence type="ECO:0000313" key="2">
    <source>
        <dbReference type="EMBL" id="BAY83491.1"/>
    </source>
</evidence>